<dbReference type="PANTHER" id="PTHR10110">
    <property type="entry name" value="SODIUM/HYDROGEN EXCHANGER"/>
    <property type="match status" value="1"/>
</dbReference>
<accession>A0A6P6Q3P3</accession>
<dbReference type="InterPro" id="IPR006153">
    <property type="entry name" value="Cation/H_exchanger_TM"/>
</dbReference>
<gene>
    <name evidence="18" type="primary">slc9a2</name>
</gene>
<feature type="transmembrane region" description="Helical" evidence="14">
    <location>
        <begin position="228"/>
        <end position="250"/>
    </location>
</feature>
<dbReference type="InterPro" id="IPR032103">
    <property type="entry name" value="NHE_CaM-bd"/>
</dbReference>
<evidence type="ECO:0000256" key="6">
    <source>
        <dbReference type="ARBA" id="ARBA00022692"/>
    </source>
</evidence>
<feature type="transmembrane region" description="Helical" evidence="14">
    <location>
        <begin position="12"/>
        <end position="33"/>
    </location>
</feature>
<dbReference type="Gene3D" id="6.10.250.2020">
    <property type="match status" value="1"/>
</dbReference>
<keyword evidence="9 12" id="KW-0406">Ion transport</keyword>
<evidence type="ECO:0000256" key="10">
    <source>
        <dbReference type="ARBA" id="ARBA00023136"/>
    </source>
</evidence>
<sequence length="809" mass="91586">MVLNFNQRSPFTFLMCLICTVSLGYGANVNVILEPTATSPSKLPPLSPMEETDPDPVETTQAVFTLDYPRIQIPFEITLWVLLASFAKIGFHVYHKITVWVPESCLLISIGLIVGGIMHSLHEKPPAVLTSNVFFLYMLPPIVLDSGYFMPTRPLFENFGTVLWFAVVGTLWNSIGIGISLFAICQIEAFGVQDITLQENLLFASIISAVEPVAVLTVFEDISIHEQLYIVVFGECLFNDAVTVVLYNLFNHVAALEVVEAGEVFLDIGRFFVVGLGGMIFGVLFGFVAAFTTRFTGKVREIEPLIIFLYSYLAYLIAELLAISSIMAIVICALTMKYYVEENVSQRSCTTIRHVIKMFGSVSETLIFFFLGVVTITTEHQWNWGYILFTLLFALLWRGLGILVLTQIINPFRTIPFNFKDQFCLAYGGLRGAVSFALAFTLPDSIGCKKLFITGTIVIIIFTVFIQGITLRPLLKLINVRKTNRNQETINSEIHKRLMEHTVAGIEDLCGQWSHYYWKDKFMKFNNRIIRKILIRDNRPESSIVALYKKLELQNAMEILDQMPGDISAAPSLISLHKERKNASKSRKKLLSSDVTNMHELLSKNMYKIRQRTVSYTNKHSLPNDITAREILMRRHTSLRRSLRAGSFHGTNASKMSHNYFSLPMGRSLNTGFPPGRLVHTGDGDTESEIDYPSIRRPRRVSSKAAMPLRPLNTLKEVASSVDTVDEQNEEQRGYRRSHLGSNVSRSGHLTSHLHHGSSRNYSEGDHDFEEQQSRLSPHAWVQEPQDNSDVQHPLMRRPHWLPQTPHDK</sequence>
<evidence type="ECO:0000256" key="9">
    <source>
        <dbReference type="ARBA" id="ARBA00023065"/>
    </source>
</evidence>
<evidence type="ECO:0000259" key="16">
    <source>
        <dbReference type="Pfam" id="PF16644"/>
    </source>
</evidence>
<feature type="compositionally biased region" description="Basic and acidic residues" evidence="13">
    <location>
        <begin position="763"/>
        <end position="773"/>
    </location>
</feature>
<feature type="region of interest" description="Disordered" evidence="13">
    <location>
        <begin position="720"/>
        <end position="809"/>
    </location>
</feature>
<keyword evidence="7 14" id="KW-1133">Transmembrane helix</keyword>
<dbReference type="AlphaFoldDB" id="A0A6P6Q3P3"/>
<dbReference type="KEGG" id="caua:113108898"/>
<protein>
    <recommendedName>
        <fullName evidence="12">Sodium/hydrogen exchanger</fullName>
    </recommendedName>
</protein>
<feature type="transmembrane region" description="Helical" evidence="14">
    <location>
        <begin position="355"/>
        <end position="378"/>
    </location>
</feature>
<keyword evidence="8" id="KW-0915">Sodium</keyword>
<dbReference type="Proteomes" id="UP000515129">
    <property type="component" value="Chromosome 9"/>
</dbReference>
<keyword evidence="10 14" id="KW-0472">Membrane</keyword>
<keyword evidence="11 12" id="KW-0739">Sodium transport</keyword>
<evidence type="ECO:0000256" key="12">
    <source>
        <dbReference type="RuleBase" id="RU003722"/>
    </source>
</evidence>
<evidence type="ECO:0000256" key="2">
    <source>
        <dbReference type="ARBA" id="ARBA00007367"/>
    </source>
</evidence>
<feature type="transmembrane region" description="Helical" evidence="14">
    <location>
        <begin position="162"/>
        <end position="185"/>
    </location>
</feature>
<dbReference type="NCBIfam" id="TIGR00840">
    <property type="entry name" value="b_cpa1"/>
    <property type="match status" value="1"/>
</dbReference>
<feature type="transmembrane region" description="Helical" evidence="14">
    <location>
        <begin position="77"/>
        <end position="94"/>
    </location>
</feature>
<dbReference type="GO" id="GO:0005886">
    <property type="term" value="C:plasma membrane"/>
    <property type="evidence" value="ECO:0007669"/>
    <property type="project" value="UniProtKB-SubCell"/>
</dbReference>
<evidence type="ECO:0000259" key="15">
    <source>
        <dbReference type="Pfam" id="PF00999"/>
    </source>
</evidence>
<feature type="transmembrane region" description="Helical" evidence="14">
    <location>
        <begin position="271"/>
        <end position="292"/>
    </location>
</feature>
<dbReference type="Pfam" id="PF00999">
    <property type="entry name" value="Na_H_Exchanger"/>
    <property type="match status" value="1"/>
</dbReference>
<keyword evidence="6 12" id="KW-0812">Transmembrane</keyword>
<feature type="domain" description="Sodium/hydrogen exchanger regulatory region" evidence="16">
    <location>
        <begin position="569"/>
        <end position="671"/>
    </location>
</feature>
<feature type="region of interest" description="Disordered" evidence="13">
    <location>
        <begin position="681"/>
        <end position="708"/>
    </location>
</feature>
<evidence type="ECO:0000256" key="13">
    <source>
        <dbReference type="SAM" id="MobiDB-lite"/>
    </source>
</evidence>
<dbReference type="GO" id="GO:0015385">
    <property type="term" value="F:sodium:proton antiporter activity"/>
    <property type="evidence" value="ECO:0007669"/>
    <property type="project" value="InterPro"/>
</dbReference>
<feature type="transmembrane region" description="Helical" evidence="14">
    <location>
        <begin position="384"/>
        <end position="410"/>
    </location>
</feature>
<dbReference type="RefSeq" id="XP_026128093.1">
    <property type="nucleotide sequence ID" value="XM_026272308.1"/>
</dbReference>
<dbReference type="OrthoDB" id="196264at2759"/>
<comment type="subcellular location">
    <subcellularLocation>
        <location evidence="1">Cell membrane</location>
        <topology evidence="1">Multi-pass membrane protein</topology>
    </subcellularLocation>
</comment>
<dbReference type="CTD" id="6549"/>
<keyword evidence="17" id="KW-1185">Reference proteome</keyword>
<dbReference type="Gene3D" id="6.10.140.1330">
    <property type="match status" value="1"/>
</dbReference>
<keyword evidence="3 12" id="KW-0813">Transport</keyword>
<feature type="transmembrane region" description="Helical" evidence="14">
    <location>
        <begin position="100"/>
        <end position="121"/>
    </location>
</feature>
<evidence type="ECO:0000256" key="14">
    <source>
        <dbReference type="SAM" id="Phobius"/>
    </source>
</evidence>
<dbReference type="InterPro" id="IPR018422">
    <property type="entry name" value="Cation/H_exchanger_CPA1"/>
</dbReference>
<feature type="domain" description="Cation/H+ exchanger transmembrane" evidence="15">
    <location>
        <begin position="82"/>
        <end position="476"/>
    </location>
</feature>
<evidence type="ECO:0000256" key="7">
    <source>
        <dbReference type="ARBA" id="ARBA00022989"/>
    </source>
</evidence>
<reference evidence="18" key="1">
    <citation type="submission" date="2025-08" db="UniProtKB">
        <authorList>
            <consortium name="RefSeq"/>
        </authorList>
    </citation>
    <scope>IDENTIFICATION</scope>
    <source>
        <strain evidence="18">Wakin</strain>
        <tissue evidence="18">Muscle</tissue>
    </source>
</reference>
<dbReference type="GO" id="GO:0051453">
    <property type="term" value="P:regulation of intracellular pH"/>
    <property type="evidence" value="ECO:0007669"/>
    <property type="project" value="TreeGrafter"/>
</dbReference>
<dbReference type="GO" id="GO:0098719">
    <property type="term" value="P:sodium ion import across plasma membrane"/>
    <property type="evidence" value="ECO:0007669"/>
    <property type="project" value="TreeGrafter"/>
</dbReference>
<dbReference type="PANTHER" id="PTHR10110:SF196">
    <property type="entry name" value="SODIUM_HYDROGEN EXCHANGER"/>
    <property type="match status" value="1"/>
</dbReference>
<evidence type="ECO:0000313" key="17">
    <source>
        <dbReference type="Proteomes" id="UP000515129"/>
    </source>
</evidence>
<feature type="transmembrane region" description="Helical" evidence="14">
    <location>
        <begin position="197"/>
        <end position="216"/>
    </location>
</feature>
<dbReference type="GO" id="GO:0015386">
    <property type="term" value="F:potassium:proton antiporter activity"/>
    <property type="evidence" value="ECO:0007669"/>
    <property type="project" value="TreeGrafter"/>
</dbReference>
<proteinExistence type="inferred from homology"/>
<keyword evidence="4 12" id="KW-0050">Antiport</keyword>
<evidence type="ECO:0000256" key="1">
    <source>
        <dbReference type="ARBA" id="ARBA00004651"/>
    </source>
</evidence>
<keyword evidence="5" id="KW-1003">Cell membrane</keyword>
<evidence type="ECO:0000256" key="4">
    <source>
        <dbReference type="ARBA" id="ARBA00022449"/>
    </source>
</evidence>
<feature type="transmembrane region" description="Helical" evidence="14">
    <location>
        <begin position="422"/>
        <end position="440"/>
    </location>
</feature>
<organism evidence="17 18">
    <name type="scientific">Carassius auratus</name>
    <name type="common">Goldfish</name>
    <dbReference type="NCBI Taxonomy" id="7957"/>
    <lineage>
        <taxon>Eukaryota</taxon>
        <taxon>Metazoa</taxon>
        <taxon>Chordata</taxon>
        <taxon>Craniata</taxon>
        <taxon>Vertebrata</taxon>
        <taxon>Euteleostomi</taxon>
        <taxon>Actinopterygii</taxon>
        <taxon>Neopterygii</taxon>
        <taxon>Teleostei</taxon>
        <taxon>Ostariophysi</taxon>
        <taxon>Cypriniformes</taxon>
        <taxon>Cyprinidae</taxon>
        <taxon>Cyprininae</taxon>
        <taxon>Carassius</taxon>
    </lineage>
</organism>
<name>A0A6P6Q3P3_CARAU</name>
<evidence type="ECO:0000256" key="11">
    <source>
        <dbReference type="ARBA" id="ARBA00023201"/>
    </source>
</evidence>
<evidence type="ECO:0000313" key="18">
    <source>
        <dbReference type="RefSeq" id="XP_026128093.1"/>
    </source>
</evidence>
<dbReference type="InterPro" id="IPR004709">
    <property type="entry name" value="NaH_exchanger"/>
</dbReference>
<evidence type="ECO:0000256" key="8">
    <source>
        <dbReference type="ARBA" id="ARBA00023053"/>
    </source>
</evidence>
<dbReference type="PRINTS" id="PR01084">
    <property type="entry name" value="NAHEXCHNGR"/>
</dbReference>
<evidence type="ECO:0000256" key="3">
    <source>
        <dbReference type="ARBA" id="ARBA00022448"/>
    </source>
</evidence>
<comment type="similarity">
    <text evidence="2 12">Belongs to the monovalent cation:proton antiporter 1 (CPA1) transporter (TC 2.A.36) family.</text>
</comment>
<feature type="transmembrane region" description="Helical" evidence="14">
    <location>
        <begin position="133"/>
        <end position="150"/>
    </location>
</feature>
<evidence type="ECO:0000256" key="5">
    <source>
        <dbReference type="ARBA" id="ARBA00022475"/>
    </source>
</evidence>
<dbReference type="Pfam" id="PF16644">
    <property type="entry name" value="NEXCaM_BD"/>
    <property type="match status" value="1"/>
</dbReference>
<feature type="transmembrane region" description="Helical" evidence="14">
    <location>
        <begin position="452"/>
        <end position="475"/>
    </location>
</feature>
<feature type="transmembrane region" description="Helical" evidence="14">
    <location>
        <begin position="312"/>
        <end position="334"/>
    </location>
</feature>